<dbReference type="EMBL" id="BOQP01000008">
    <property type="protein sequence ID" value="GIM70853.1"/>
    <property type="molecule type" value="Genomic_DNA"/>
</dbReference>
<gene>
    <name evidence="1" type="ORF">Aco04nite_22470</name>
</gene>
<sequence length="80" mass="9145">MAFEDDLADWTHWDGAAFRLGRALGLFTDRGFTESKWVFWTANPLGDGLHEALLALVQAGVLDRREEPDDEQFRWHSPDA</sequence>
<dbReference type="RefSeq" id="WP_212997117.1">
    <property type="nucleotide sequence ID" value="NZ_BAAATW010000003.1"/>
</dbReference>
<dbReference type="AlphaFoldDB" id="A0A919SH01"/>
<reference evidence="1" key="1">
    <citation type="submission" date="2021-03" db="EMBL/GenBank/DDBJ databases">
        <title>Whole genome shotgun sequence of Actinoplanes consettensis NBRC 14913.</title>
        <authorList>
            <person name="Komaki H."/>
            <person name="Tamura T."/>
        </authorList>
    </citation>
    <scope>NUCLEOTIDE SEQUENCE</scope>
    <source>
        <strain evidence="1">NBRC 14913</strain>
    </source>
</reference>
<proteinExistence type="predicted"/>
<comment type="caution">
    <text evidence="1">The sequence shown here is derived from an EMBL/GenBank/DDBJ whole genome shotgun (WGS) entry which is preliminary data.</text>
</comment>
<protein>
    <submittedName>
        <fullName evidence="1">Uncharacterized protein</fullName>
    </submittedName>
</protein>
<evidence type="ECO:0000313" key="2">
    <source>
        <dbReference type="Proteomes" id="UP000680865"/>
    </source>
</evidence>
<evidence type="ECO:0000313" key="1">
    <source>
        <dbReference type="EMBL" id="GIM70853.1"/>
    </source>
</evidence>
<keyword evidence="2" id="KW-1185">Reference proteome</keyword>
<dbReference type="Proteomes" id="UP000680865">
    <property type="component" value="Unassembled WGS sequence"/>
</dbReference>
<name>A0A919SH01_9ACTN</name>
<accession>A0A919SH01</accession>
<organism evidence="1 2">
    <name type="scientific">Winogradskya consettensis</name>
    <dbReference type="NCBI Taxonomy" id="113560"/>
    <lineage>
        <taxon>Bacteria</taxon>
        <taxon>Bacillati</taxon>
        <taxon>Actinomycetota</taxon>
        <taxon>Actinomycetes</taxon>
        <taxon>Micromonosporales</taxon>
        <taxon>Micromonosporaceae</taxon>
        <taxon>Winogradskya</taxon>
    </lineage>
</organism>